<gene>
    <name evidence="2" type="ORF">C8N43_1482</name>
</gene>
<dbReference type="PANTHER" id="PTHR30353">
    <property type="entry name" value="INNER MEMBRANE PROTEIN DEDA-RELATED"/>
    <property type="match status" value="1"/>
</dbReference>
<proteinExistence type="predicted"/>
<dbReference type="SUPFAM" id="SSF54001">
    <property type="entry name" value="Cysteine proteinases"/>
    <property type="match status" value="1"/>
</dbReference>
<dbReference type="EMBL" id="QBKS01000001">
    <property type="protein sequence ID" value="PTX56817.1"/>
    <property type="molecule type" value="Genomic_DNA"/>
</dbReference>
<dbReference type="AlphaFoldDB" id="A0A2T6BL93"/>
<dbReference type="Gene3D" id="3.90.1720.10">
    <property type="entry name" value="endopeptidase domain like (from Nostoc punctiforme)"/>
    <property type="match status" value="1"/>
</dbReference>
<sequence>MEQIDSFIATFTASEWVYWVIFVLAIAEASALTSFFLSGTIGLVVVGVLIAQGMLNPIFSIAAVYMGTLIGDVTTFFLSSQLQQVRYIRSAIERFEPVREPLGNAPVRFILAGHFTPYLRAVLPVLAAGKVAPSRFLLIEAFAALASSCGFIALGYFSANVLSRIPIENALAGVSIVAAMFLVAIWVYTRKPFCPLKRPPNRRWFNFRRAVYFYVWYLPWHPIRWLEIWLRGTPSRRLRRDLATAFPDVRPGDVFLIRLHTPAPWGRWAHTAMAIQEERFAHGFSKVVTDHSITCLPVRYAIAHLRPRCTVEAAMKAADCARSKIGSPVTITAGRHETDRFSCSSLVVFAFREAGIELVDPRIARVVPDDIFTSPHMKLVRIVATEQVSGLTQRYVFAARKGSDHE</sequence>
<accession>A0A2T6BL93</accession>
<reference evidence="2 3" key="1">
    <citation type="submission" date="2018-04" db="EMBL/GenBank/DDBJ databases">
        <title>Genomic Encyclopedia of Archaeal and Bacterial Type Strains, Phase II (KMG-II): from individual species to whole genera.</title>
        <authorList>
            <person name="Goeker M."/>
        </authorList>
    </citation>
    <scope>NUCLEOTIDE SEQUENCE [LARGE SCALE GENOMIC DNA]</scope>
    <source>
        <strain evidence="2 3">DSM 100977</strain>
    </source>
</reference>
<evidence type="ECO:0000313" key="3">
    <source>
        <dbReference type="Proteomes" id="UP000243978"/>
    </source>
</evidence>
<feature type="transmembrane region" description="Helical" evidence="1">
    <location>
        <begin position="6"/>
        <end position="27"/>
    </location>
</feature>
<keyword evidence="1" id="KW-0472">Membrane</keyword>
<dbReference type="InterPro" id="IPR032818">
    <property type="entry name" value="DedA-like"/>
</dbReference>
<dbReference type="Proteomes" id="UP000243978">
    <property type="component" value="Unassembled WGS sequence"/>
</dbReference>
<feature type="transmembrane region" description="Helical" evidence="1">
    <location>
        <begin position="170"/>
        <end position="189"/>
    </location>
</feature>
<evidence type="ECO:0000313" key="2">
    <source>
        <dbReference type="EMBL" id="PTX56817.1"/>
    </source>
</evidence>
<keyword evidence="3" id="KW-1185">Reference proteome</keyword>
<feature type="transmembrane region" description="Helical" evidence="1">
    <location>
        <begin position="136"/>
        <end position="158"/>
    </location>
</feature>
<dbReference type="OrthoDB" id="9807055at2"/>
<keyword evidence="1" id="KW-0812">Transmembrane</keyword>
<evidence type="ECO:0000256" key="1">
    <source>
        <dbReference type="SAM" id="Phobius"/>
    </source>
</evidence>
<comment type="caution">
    <text evidence="2">The sequence shown here is derived from an EMBL/GenBank/DDBJ whole genome shotgun (WGS) entry which is preliminary data.</text>
</comment>
<protein>
    <submittedName>
        <fullName evidence="2">Membrane protein DedA with SNARE-associated domain</fullName>
    </submittedName>
</protein>
<dbReference type="PANTHER" id="PTHR30353:SF15">
    <property type="entry name" value="INNER MEMBRANE PROTEIN YABI"/>
    <property type="match status" value="1"/>
</dbReference>
<name>A0A2T6BL93_9RHOB</name>
<dbReference type="InterPro" id="IPR038765">
    <property type="entry name" value="Papain-like_cys_pep_sf"/>
</dbReference>
<keyword evidence="1" id="KW-1133">Transmembrane helix</keyword>
<organism evidence="2 3">
    <name type="scientific">Litoreibacter ponti</name>
    <dbReference type="NCBI Taxonomy" id="1510457"/>
    <lineage>
        <taxon>Bacteria</taxon>
        <taxon>Pseudomonadati</taxon>
        <taxon>Pseudomonadota</taxon>
        <taxon>Alphaproteobacteria</taxon>
        <taxon>Rhodobacterales</taxon>
        <taxon>Roseobacteraceae</taxon>
        <taxon>Litoreibacter</taxon>
    </lineage>
</organism>
<dbReference type="RefSeq" id="WP_107844977.1">
    <property type="nucleotide sequence ID" value="NZ_QBKS01000001.1"/>
</dbReference>